<comment type="caution">
    <text evidence="2">The sequence shown here is derived from an EMBL/GenBank/DDBJ whole genome shotgun (WGS) entry which is preliminary data.</text>
</comment>
<evidence type="ECO:0000313" key="3">
    <source>
        <dbReference type="Proteomes" id="UP000290289"/>
    </source>
</evidence>
<dbReference type="EMBL" id="RDQH01000332">
    <property type="protein sequence ID" value="RXH95554.1"/>
    <property type="molecule type" value="Genomic_DNA"/>
</dbReference>
<accession>A0A498JNY1</accession>
<feature type="coiled-coil region" evidence="1">
    <location>
        <begin position="65"/>
        <end position="103"/>
    </location>
</feature>
<reference evidence="2 3" key="1">
    <citation type="submission" date="2018-10" db="EMBL/GenBank/DDBJ databases">
        <title>A high-quality apple genome assembly.</title>
        <authorList>
            <person name="Hu J."/>
        </authorList>
    </citation>
    <scope>NUCLEOTIDE SEQUENCE [LARGE SCALE GENOMIC DNA]</scope>
    <source>
        <strain evidence="3">cv. HFTH1</strain>
        <tissue evidence="2">Young leaf</tissue>
    </source>
</reference>
<organism evidence="2 3">
    <name type="scientific">Malus domestica</name>
    <name type="common">Apple</name>
    <name type="synonym">Pyrus malus</name>
    <dbReference type="NCBI Taxonomy" id="3750"/>
    <lineage>
        <taxon>Eukaryota</taxon>
        <taxon>Viridiplantae</taxon>
        <taxon>Streptophyta</taxon>
        <taxon>Embryophyta</taxon>
        <taxon>Tracheophyta</taxon>
        <taxon>Spermatophyta</taxon>
        <taxon>Magnoliopsida</taxon>
        <taxon>eudicotyledons</taxon>
        <taxon>Gunneridae</taxon>
        <taxon>Pentapetalae</taxon>
        <taxon>rosids</taxon>
        <taxon>fabids</taxon>
        <taxon>Rosales</taxon>
        <taxon>Rosaceae</taxon>
        <taxon>Amygdaloideae</taxon>
        <taxon>Maleae</taxon>
        <taxon>Malus</taxon>
    </lineage>
</organism>
<protein>
    <submittedName>
        <fullName evidence="2">Uncharacterized protein</fullName>
    </submittedName>
</protein>
<proteinExistence type="predicted"/>
<evidence type="ECO:0000313" key="2">
    <source>
        <dbReference type="EMBL" id="RXH95554.1"/>
    </source>
</evidence>
<dbReference type="PANTHER" id="PTHR34452">
    <property type="entry name" value="MYOSIN HEAVY CHAIN-RELATED PROTEIN"/>
    <property type="match status" value="1"/>
</dbReference>
<dbReference type="AlphaFoldDB" id="A0A498JNY1"/>
<keyword evidence="1" id="KW-0175">Coiled coil</keyword>
<keyword evidence="3" id="KW-1185">Reference proteome</keyword>
<gene>
    <name evidence="2" type="ORF">DVH24_008054</name>
</gene>
<evidence type="ECO:0000256" key="1">
    <source>
        <dbReference type="SAM" id="Coils"/>
    </source>
</evidence>
<dbReference type="PANTHER" id="PTHR34452:SF7">
    <property type="entry name" value="MYOSIN HEAVY CHAIN-RELATED PROTEIN"/>
    <property type="match status" value="1"/>
</dbReference>
<dbReference type="Proteomes" id="UP000290289">
    <property type="component" value="Chromosome 6"/>
</dbReference>
<sequence>MLKSARWRTDKNKIKEVLKLQFHATQVTQLGVDALLDEGINRTTQFAVLNHRASFGSDFTLSGSDSELESHIKSFEAELEKHAQELESNIRSLEEELEKQAQIFEADLEAVAGAKVEHEQRAIRAEEAPRKTGSKNANTAEMLREEFQRLYVRMALIFDANEKVALKANDRSQ</sequence>
<name>A0A498JNY1_MALDO</name>